<keyword evidence="2" id="KW-1185">Reference proteome</keyword>
<dbReference type="EMBL" id="BBJS01000030">
    <property type="protein sequence ID" value="GAN14145.1"/>
    <property type="molecule type" value="Genomic_DNA"/>
</dbReference>
<comment type="caution">
    <text evidence="1">The sequence shown here is derived from an EMBL/GenBank/DDBJ whole genome shotgun (WGS) entry which is preliminary data.</text>
</comment>
<dbReference type="GeneID" id="78528691"/>
<dbReference type="AlphaFoldDB" id="A0A0C9M315"/>
<name>A0A0C9M315_SPHPI</name>
<reference evidence="1 2" key="1">
    <citation type="submission" date="2014-08" db="EMBL/GenBank/DDBJ databases">
        <title>Whole genome shotgun sequence of Sphingomonas paucimobilis NBRC 13935.</title>
        <authorList>
            <person name="Hosoyama A."/>
            <person name="Hashimoto M."/>
            <person name="Hosoyama Y."/>
            <person name="Noguchi M."/>
            <person name="Uohara A."/>
            <person name="Ohji S."/>
            <person name="Katano-Makiyama Y."/>
            <person name="Ichikawa N."/>
            <person name="Kimura A."/>
            <person name="Yamazoe A."/>
            <person name="Fujita N."/>
        </authorList>
    </citation>
    <scope>NUCLEOTIDE SEQUENCE [LARGE SCALE GENOMIC DNA]</scope>
    <source>
        <strain evidence="1 2">NBRC 13935</strain>
    </source>
</reference>
<evidence type="ECO:0000313" key="1">
    <source>
        <dbReference type="EMBL" id="GAN14145.1"/>
    </source>
</evidence>
<accession>A0A0C9M315</accession>
<sequence length="127" mass="12795">MAGGRTDGLTKNFRAGAAIAPYLILKFGGDDQTLVPATGPGDDLIATNVELAANAGERFDAAIGGLPEVRYGGPIGRGKPITSDASGRAVEALPAAGVRVRIIGFSLAAGVLNDVLAYRPAPGFMTG</sequence>
<protein>
    <submittedName>
        <fullName evidence="1">DNA, contig: SP630</fullName>
    </submittedName>
</protein>
<dbReference type="Proteomes" id="UP000032025">
    <property type="component" value="Unassembled WGS sequence"/>
</dbReference>
<evidence type="ECO:0000313" key="2">
    <source>
        <dbReference type="Proteomes" id="UP000032025"/>
    </source>
</evidence>
<organism evidence="1 2">
    <name type="scientific">Sphingomonas paucimobilis NBRC 13935</name>
    <dbReference type="NCBI Taxonomy" id="1219050"/>
    <lineage>
        <taxon>Bacteria</taxon>
        <taxon>Pseudomonadati</taxon>
        <taxon>Pseudomonadota</taxon>
        <taxon>Alphaproteobacteria</taxon>
        <taxon>Sphingomonadales</taxon>
        <taxon>Sphingomonadaceae</taxon>
        <taxon>Sphingomonas</taxon>
    </lineage>
</organism>
<dbReference type="RefSeq" id="WP_042468977.1">
    <property type="nucleotide sequence ID" value="NZ_BBJS01000030.1"/>
</dbReference>
<gene>
    <name evidence="1" type="ORF">SP6_30_02860</name>
</gene>
<proteinExistence type="predicted"/>